<feature type="transmembrane region" description="Helical" evidence="1">
    <location>
        <begin position="322"/>
        <end position="341"/>
    </location>
</feature>
<dbReference type="STRING" id="97359.A0A550CPC7"/>
<protein>
    <submittedName>
        <fullName evidence="2">N-acetylglucosaminyl transferase component-domain-containing protein</fullName>
    </submittedName>
</protein>
<dbReference type="GO" id="GO:0016020">
    <property type="term" value="C:membrane"/>
    <property type="evidence" value="ECO:0007669"/>
    <property type="project" value="InterPro"/>
</dbReference>
<keyword evidence="1" id="KW-0472">Membrane</keyword>
<dbReference type="InterPro" id="IPR007720">
    <property type="entry name" value="PigQ/GPI1"/>
</dbReference>
<feature type="transmembrane region" description="Helical" evidence="1">
    <location>
        <begin position="235"/>
        <end position="254"/>
    </location>
</feature>
<dbReference type="GO" id="GO:0005783">
    <property type="term" value="C:endoplasmic reticulum"/>
    <property type="evidence" value="ECO:0007669"/>
    <property type="project" value="TreeGrafter"/>
</dbReference>
<dbReference type="GO" id="GO:0016740">
    <property type="term" value="F:transferase activity"/>
    <property type="evidence" value="ECO:0007669"/>
    <property type="project" value="UniProtKB-KW"/>
</dbReference>
<dbReference type="GO" id="GO:0006506">
    <property type="term" value="P:GPI anchor biosynthetic process"/>
    <property type="evidence" value="ECO:0007669"/>
    <property type="project" value="InterPro"/>
</dbReference>
<feature type="transmembrane region" description="Helical" evidence="1">
    <location>
        <begin position="297"/>
        <end position="316"/>
    </location>
</feature>
<gene>
    <name evidence="2" type="ORF">BD626DRAFT_483204</name>
</gene>
<name>A0A550CPC7_9AGAR</name>
<dbReference type="PANTHER" id="PTHR21329">
    <property type="entry name" value="PHOSPHATIDYLINOSITOL N-ACETYLGLUCOSAMINYLTRANSFERASE SUBUNIT Q-RELATED"/>
    <property type="match status" value="1"/>
</dbReference>
<dbReference type="OrthoDB" id="70250at2759"/>
<organism evidence="2 3">
    <name type="scientific">Schizophyllum amplum</name>
    <dbReference type="NCBI Taxonomy" id="97359"/>
    <lineage>
        <taxon>Eukaryota</taxon>
        <taxon>Fungi</taxon>
        <taxon>Dikarya</taxon>
        <taxon>Basidiomycota</taxon>
        <taxon>Agaricomycotina</taxon>
        <taxon>Agaricomycetes</taxon>
        <taxon>Agaricomycetidae</taxon>
        <taxon>Agaricales</taxon>
        <taxon>Schizophyllaceae</taxon>
        <taxon>Schizophyllum</taxon>
    </lineage>
</organism>
<sequence>MSEADLVTLDDLLQSFRPNPPQVLGTCSFSTTNSRIPDLSLRPSRPYSIILYRRHKPVTLRYHCLKLTPPGASEQLRQDANSEERTLRDGGIDELVIDKLNRAWALDDAVQRTMTPRRPRGTRQPRVWTAASTVARGLAPYILLTSQMAMWICNAPILLGKASDLSSIAQQVDVRSEQAQFFVREAGTLAGESGASISVLAGQYINFFNIVWLIVNDVTVGIAVGSFLCENHVVLARLLGYMIHELLIARLVWVLKWLDSWPAGLKLNTELSRFYTRSFTDMILVWGGLLHRTTPFLPAIIYATGVAGHVGVSFAVSMASDLLALATAHTYICYVVSNAIYARMLKTAGSLWNLFRGKRFNVLRNRTDSWEYDIDQLLFGTMLFTLLAFLFPTVLAYHAVFAAVRLGIILLHAGLETLLAFINHFPLFALMLRIKDPWRLPGGIYFSTKSGTSQLIVENQPVPLSAIFFQYIRLSKRLTAHYNPARLLRHVLTGQFLDAIPRYSIRYDKMDAARKEARQTGCVAPNGHKDDKVIFKAWLEQPQNRR</sequence>
<comment type="caution">
    <text evidence="2">The sequence shown here is derived from an EMBL/GenBank/DDBJ whole genome shotgun (WGS) entry which is preliminary data.</text>
</comment>
<feature type="transmembrane region" description="Helical" evidence="1">
    <location>
        <begin position="377"/>
        <end position="400"/>
    </location>
</feature>
<dbReference type="AlphaFoldDB" id="A0A550CPC7"/>
<evidence type="ECO:0000256" key="1">
    <source>
        <dbReference type="SAM" id="Phobius"/>
    </source>
</evidence>
<dbReference type="Proteomes" id="UP000320762">
    <property type="component" value="Unassembled WGS sequence"/>
</dbReference>
<proteinExistence type="predicted"/>
<feature type="transmembrane region" description="Helical" evidence="1">
    <location>
        <begin position="406"/>
        <end position="430"/>
    </location>
</feature>
<dbReference type="PANTHER" id="PTHR21329:SF3">
    <property type="entry name" value="PHOSPHATIDYLINOSITOL N-ACETYLGLUCOSAMINYLTRANSFERASE SUBUNIT Q"/>
    <property type="match status" value="1"/>
</dbReference>
<accession>A0A550CPC7</accession>
<keyword evidence="1" id="KW-0812">Transmembrane</keyword>
<feature type="transmembrane region" description="Helical" evidence="1">
    <location>
        <begin position="207"/>
        <end position="228"/>
    </location>
</feature>
<keyword evidence="1" id="KW-1133">Transmembrane helix</keyword>
<reference evidence="2 3" key="1">
    <citation type="journal article" date="2019" name="New Phytol.">
        <title>Comparative genomics reveals unique wood-decay strategies and fruiting body development in the Schizophyllaceae.</title>
        <authorList>
            <person name="Almasi E."/>
            <person name="Sahu N."/>
            <person name="Krizsan K."/>
            <person name="Balint B."/>
            <person name="Kovacs G.M."/>
            <person name="Kiss B."/>
            <person name="Cseklye J."/>
            <person name="Drula E."/>
            <person name="Henrissat B."/>
            <person name="Nagy I."/>
            <person name="Chovatia M."/>
            <person name="Adam C."/>
            <person name="LaButti K."/>
            <person name="Lipzen A."/>
            <person name="Riley R."/>
            <person name="Grigoriev I.V."/>
            <person name="Nagy L.G."/>
        </authorList>
    </citation>
    <scope>NUCLEOTIDE SEQUENCE [LARGE SCALE GENOMIC DNA]</scope>
    <source>
        <strain evidence="2 3">NL-1724</strain>
    </source>
</reference>
<evidence type="ECO:0000313" key="2">
    <source>
        <dbReference type="EMBL" id="TRM66599.1"/>
    </source>
</evidence>
<dbReference type="Pfam" id="PF05024">
    <property type="entry name" value="Gpi1"/>
    <property type="match status" value="1"/>
</dbReference>
<dbReference type="EMBL" id="VDMD01000003">
    <property type="protein sequence ID" value="TRM66599.1"/>
    <property type="molecule type" value="Genomic_DNA"/>
</dbReference>
<keyword evidence="3" id="KW-1185">Reference proteome</keyword>
<keyword evidence="2" id="KW-0808">Transferase</keyword>
<evidence type="ECO:0000313" key="3">
    <source>
        <dbReference type="Proteomes" id="UP000320762"/>
    </source>
</evidence>